<dbReference type="SMART" id="SM00325">
    <property type="entry name" value="RhoGEF"/>
    <property type="match status" value="1"/>
</dbReference>
<evidence type="ECO:0000313" key="4">
    <source>
        <dbReference type="EMBL" id="CAF9917971.1"/>
    </source>
</evidence>
<feature type="compositionally biased region" description="Polar residues" evidence="2">
    <location>
        <begin position="1162"/>
        <end position="1172"/>
    </location>
</feature>
<feature type="compositionally biased region" description="Polar residues" evidence="2">
    <location>
        <begin position="1234"/>
        <end position="1250"/>
    </location>
</feature>
<dbReference type="Pfam" id="PF25351">
    <property type="entry name" value="PH_BUD3_C"/>
    <property type="match status" value="1"/>
</dbReference>
<organism evidence="4 5">
    <name type="scientific">Imshaugia aleurites</name>
    <dbReference type="NCBI Taxonomy" id="172621"/>
    <lineage>
        <taxon>Eukaryota</taxon>
        <taxon>Fungi</taxon>
        <taxon>Dikarya</taxon>
        <taxon>Ascomycota</taxon>
        <taxon>Pezizomycotina</taxon>
        <taxon>Lecanoromycetes</taxon>
        <taxon>OSLEUM clade</taxon>
        <taxon>Lecanoromycetidae</taxon>
        <taxon>Lecanorales</taxon>
        <taxon>Lecanorineae</taxon>
        <taxon>Parmeliaceae</taxon>
        <taxon>Imshaugia</taxon>
    </lineage>
</organism>
<dbReference type="Proteomes" id="UP000664534">
    <property type="component" value="Unassembled WGS sequence"/>
</dbReference>
<feature type="domain" description="DH" evidence="3">
    <location>
        <begin position="247"/>
        <end position="446"/>
    </location>
</feature>
<dbReference type="Pfam" id="PF00621">
    <property type="entry name" value="RhoGEF"/>
    <property type="match status" value="1"/>
</dbReference>
<dbReference type="InterPro" id="IPR035899">
    <property type="entry name" value="DBL_dom_sf"/>
</dbReference>
<feature type="compositionally biased region" description="Polar residues" evidence="2">
    <location>
        <begin position="322"/>
        <end position="336"/>
    </location>
</feature>
<evidence type="ECO:0000313" key="5">
    <source>
        <dbReference type="Proteomes" id="UP000664534"/>
    </source>
</evidence>
<gene>
    <name evidence="4" type="ORF">IMSHALPRED_003799</name>
</gene>
<reference evidence="4" key="1">
    <citation type="submission" date="2021-03" db="EMBL/GenBank/DDBJ databases">
        <authorList>
            <person name="Tagirdzhanova G."/>
        </authorList>
    </citation>
    <scope>NUCLEOTIDE SEQUENCE</scope>
</reference>
<dbReference type="GO" id="GO:0005085">
    <property type="term" value="F:guanyl-nucleotide exchange factor activity"/>
    <property type="evidence" value="ECO:0007669"/>
    <property type="project" value="InterPro"/>
</dbReference>
<name>A0A8H3F4F9_9LECA</name>
<dbReference type="OrthoDB" id="4066896at2759"/>
<dbReference type="InterPro" id="IPR051492">
    <property type="entry name" value="Dynamin-Rho_GEF"/>
</dbReference>
<dbReference type="InterPro" id="IPR057454">
    <property type="entry name" value="Bud3_C"/>
</dbReference>
<keyword evidence="5" id="KW-1185">Reference proteome</keyword>
<protein>
    <recommendedName>
        <fullName evidence="3">DH domain-containing protein</fullName>
    </recommendedName>
</protein>
<feature type="region of interest" description="Disordered" evidence="2">
    <location>
        <begin position="1389"/>
        <end position="1410"/>
    </location>
</feature>
<feature type="region of interest" description="Disordered" evidence="2">
    <location>
        <begin position="1030"/>
        <end position="1065"/>
    </location>
</feature>
<dbReference type="PANTHER" id="PTHR22834:SF21">
    <property type="entry name" value="GUANYL NUCLEOTIDE EXCHANGE FACTOR, PUTATIVE (AFU_ORTHOLOGUE AFUA_5G11890)-RELATED"/>
    <property type="match status" value="1"/>
</dbReference>
<dbReference type="SUPFAM" id="SSF48065">
    <property type="entry name" value="DBL homology domain (DH-domain)"/>
    <property type="match status" value="1"/>
</dbReference>
<feature type="compositionally biased region" description="Polar residues" evidence="2">
    <location>
        <begin position="1301"/>
        <end position="1312"/>
    </location>
</feature>
<feature type="compositionally biased region" description="Polar residues" evidence="2">
    <location>
        <begin position="1274"/>
        <end position="1283"/>
    </location>
</feature>
<proteinExistence type="predicted"/>
<dbReference type="PROSITE" id="PS50010">
    <property type="entry name" value="DH_2"/>
    <property type="match status" value="1"/>
</dbReference>
<dbReference type="EMBL" id="CAJPDT010000019">
    <property type="protein sequence ID" value="CAF9917971.1"/>
    <property type="molecule type" value="Genomic_DNA"/>
</dbReference>
<evidence type="ECO:0000256" key="1">
    <source>
        <dbReference type="SAM" id="Coils"/>
    </source>
</evidence>
<feature type="region of interest" description="Disordered" evidence="2">
    <location>
        <begin position="1100"/>
        <end position="1351"/>
    </location>
</feature>
<dbReference type="Gene3D" id="1.20.900.10">
    <property type="entry name" value="Dbl homology (DH) domain"/>
    <property type="match status" value="1"/>
</dbReference>
<dbReference type="PANTHER" id="PTHR22834">
    <property type="entry name" value="NUCLEAR FUSION PROTEIN FUS2"/>
    <property type="match status" value="1"/>
</dbReference>
<feature type="compositionally biased region" description="Low complexity" evidence="2">
    <location>
        <begin position="1390"/>
        <end position="1410"/>
    </location>
</feature>
<accession>A0A8H3F4F9</accession>
<dbReference type="GO" id="GO:0005737">
    <property type="term" value="C:cytoplasm"/>
    <property type="evidence" value="ECO:0007669"/>
    <property type="project" value="TreeGrafter"/>
</dbReference>
<feature type="compositionally biased region" description="Polar residues" evidence="2">
    <location>
        <begin position="1329"/>
        <end position="1351"/>
    </location>
</feature>
<keyword evidence="1" id="KW-0175">Coiled coil</keyword>
<dbReference type="GO" id="GO:0032955">
    <property type="term" value="P:regulation of division septum assembly"/>
    <property type="evidence" value="ECO:0007669"/>
    <property type="project" value="TreeGrafter"/>
</dbReference>
<dbReference type="GO" id="GO:0031991">
    <property type="term" value="P:regulation of actomyosin contractile ring contraction"/>
    <property type="evidence" value="ECO:0007669"/>
    <property type="project" value="TreeGrafter"/>
</dbReference>
<evidence type="ECO:0000259" key="3">
    <source>
        <dbReference type="PROSITE" id="PS50010"/>
    </source>
</evidence>
<sequence>MITLSAAPPALSSGNLSLYYTKDALLENLPVLVFYGPSTTGNSTQNSSRIQAHVYSLAGFQTFPRLTVAPTSPLYAAVNHLPAEQQGDEICRGLAVSLLSYFAGLRKAVKASLRDRAAARRPNRTAPMMFDEMHAANLAASMVEIEDNSEIANYVMSALSTQVLSWSDMDVVLPPGTIQPARSSDGGDSTLLYDNEGLPLYHYGKYTSIVESLGSAAFIPTSKLQRAPSRPTAHSRSRVLSKDQKISLRREMCELVDTESSYTSKIQNLVEFIAADFRQIAGSMNDLFPESLNRILETNKRFYEDIQAVLDETENEAINDIEGNTSSESDLGSPITQGRRRDPTGTLHMAKALLRWFPKFMGPYQDYLRASTNFSNIISQSLADQSSAASKHLHDFGEQRLRSALIEPVQRLPRYSLLIDNMLNLLPASHPALSSLLKARDVITDICALDTQLSGDIARSAKILKNIVADWPTTFSPRGRLITAVDVLELNPPYSTDGEGTAGILLVFVDSIVLLHKAGNSSLSARGVMAEVDRPTTPSNAFLSSSLSLDKDLKFSEAYDLFQLRFSESESGHLIRMMLFGGITSSLDTSRHSQSLTKVFLALGPYDSRAARFSEEVIKAKIESRFPDTVRDSGKWAFRSIHPAQESFGVLIALLEEHPGSTADLKQGQCQIRLHVDTSQELNSIITQGHGTEIAASITTLGSGGYRLDTEGIDGTCFTDTCTTENLVSNLLGRLGSLVRLQNQPDNTLLIQSQISFNTTILAAMPFQKPQEDTRSRIFRPISPVKMISNLLNAGQASQPSTPSKHRHNVPPIRNIPSIPPPTPAKISPDPVDNHLINKVTLVETAAETYKSPLALLEDTFTAYVVALRSRSGNVVGKVLRSRATADELHVNELYNILLEDPGRLQAAAEVSVDVLFAAFEKFLHRAWKERMGPLLAANVLQGLQATFDSGRPAVFSQQFKRSLENMSPQNSRAFAATIKLLSDLLDASGNDGDRGALIASFADALVLDGNPHDYITLLDRLVDDYESLFDDPSGQPDEDSNIRSATGSLTRTRSINTGSLSSNASSLKKRFGLGTLSRENSKNESESKVASIWRTLSKNARSPGEGHSQPPSFSKATLGRSRSTDTDNRMLPPLRPVSRDRPTTAGSMTKEEPKPRPGSAHLNTSTLSSIGEGTPTKITPLPKKKHRRSSLSDITSIRDPDVIAAWSPLQPRKPANLRESSSQIATPPRTLSPVKQSPSQNITKQSPQLSGLPRRFGSPQRKENSPVRDTLSRKSNSPTVPRTPSAKLADKEKPEEVVITSYTPQKRQVSRSGIPAPKGGLSERAWPPNSSANLPKAPSQSTQKLRIQSPQKLRERLIQEQKSLASADSLFQAEISKIGEEISSVYKLQRPPTKAKPQTQPQSAPPSLQNLSNQLSNLSTTLSNFTTTHTTSLSSLSSDIESSLLVSDKKARKLDELYREANAENEALYERFNDELGKILGKVKRGEGVEETRSKLKEAQEEVTRLKKENGRLKREVVGLRSLMKEG</sequence>
<comment type="caution">
    <text evidence="4">The sequence shown here is derived from an EMBL/GenBank/DDBJ whole genome shotgun (WGS) entry which is preliminary data.</text>
</comment>
<feature type="region of interest" description="Disordered" evidence="2">
    <location>
        <begin position="321"/>
        <end position="343"/>
    </location>
</feature>
<feature type="coiled-coil region" evidence="1">
    <location>
        <begin position="1452"/>
        <end position="1517"/>
    </location>
</feature>
<evidence type="ECO:0000256" key="2">
    <source>
        <dbReference type="SAM" id="MobiDB-lite"/>
    </source>
</evidence>
<feature type="compositionally biased region" description="Polar residues" evidence="2">
    <location>
        <begin position="1043"/>
        <end position="1065"/>
    </location>
</feature>
<feature type="compositionally biased region" description="Basic and acidic residues" evidence="2">
    <location>
        <begin position="1261"/>
        <end position="1273"/>
    </location>
</feature>
<dbReference type="InterPro" id="IPR000219">
    <property type="entry name" value="DH_dom"/>
</dbReference>